<organism evidence="2 3">
    <name type="scientific">Kitasatospora arboriphila</name>
    <dbReference type="NCBI Taxonomy" id="258052"/>
    <lineage>
        <taxon>Bacteria</taxon>
        <taxon>Bacillati</taxon>
        <taxon>Actinomycetota</taxon>
        <taxon>Actinomycetes</taxon>
        <taxon>Kitasatosporales</taxon>
        <taxon>Streptomycetaceae</taxon>
        <taxon>Kitasatospora</taxon>
    </lineage>
</organism>
<dbReference type="CDD" id="cd06260">
    <property type="entry name" value="DUF820-like"/>
    <property type="match status" value="1"/>
</dbReference>
<feature type="domain" description="Putative restriction endonuclease" evidence="1">
    <location>
        <begin position="1"/>
        <end position="141"/>
    </location>
</feature>
<dbReference type="InterPro" id="IPR008538">
    <property type="entry name" value="Uma2"/>
</dbReference>
<dbReference type="InterPro" id="IPR012296">
    <property type="entry name" value="Nuclease_put_TT1808"/>
</dbReference>
<dbReference type="EMBL" id="BAAALD010000023">
    <property type="protein sequence ID" value="GAA1083712.1"/>
    <property type="molecule type" value="Genomic_DNA"/>
</dbReference>
<evidence type="ECO:0000259" key="1">
    <source>
        <dbReference type="Pfam" id="PF05685"/>
    </source>
</evidence>
<accession>A0ABP4E451</accession>
<sequence>MSPRGAARRAIVLDAARQVEDQLAGRGRAVPDAALDLPAARPGRAPDLVVVADGARPDNRGHWAWPDLEAVLEVVPAAGPHGGLVERLRRYAGHGVPLYVVVDPAEGVCTVHSDPQPAGAYHLAERVPFGEDLPVQLPGRTLVVATGGFPREPA</sequence>
<dbReference type="Pfam" id="PF05685">
    <property type="entry name" value="Uma2"/>
    <property type="match status" value="1"/>
</dbReference>
<name>A0ABP4E451_9ACTN</name>
<dbReference type="PANTHER" id="PTHR35400">
    <property type="entry name" value="SLR1083 PROTEIN"/>
    <property type="match status" value="1"/>
</dbReference>
<keyword evidence="3" id="KW-1185">Reference proteome</keyword>
<dbReference type="SUPFAM" id="SSF52980">
    <property type="entry name" value="Restriction endonuclease-like"/>
    <property type="match status" value="1"/>
</dbReference>
<protein>
    <recommendedName>
        <fullName evidence="1">Putative restriction endonuclease domain-containing protein</fullName>
    </recommendedName>
</protein>
<reference evidence="3" key="1">
    <citation type="journal article" date="2019" name="Int. J. Syst. Evol. Microbiol.">
        <title>The Global Catalogue of Microorganisms (GCM) 10K type strain sequencing project: providing services to taxonomists for standard genome sequencing and annotation.</title>
        <authorList>
            <consortium name="The Broad Institute Genomics Platform"/>
            <consortium name="The Broad Institute Genome Sequencing Center for Infectious Disease"/>
            <person name="Wu L."/>
            <person name="Ma J."/>
        </authorList>
    </citation>
    <scope>NUCLEOTIDE SEQUENCE [LARGE SCALE GENOMIC DNA]</scope>
    <source>
        <strain evidence="3">JCM 13002</strain>
    </source>
</reference>
<evidence type="ECO:0000313" key="2">
    <source>
        <dbReference type="EMBL" id="GAA1083712.1"/>
    </source>
</evidence>
<comment type="caution">
    <text evidence="2">The sequence shown here is derived from an EMBL/GenBank/DDBJ whole genome shotgun (WGS) entry which is preliminary data.</text>
</comment>
<dbReference type="InterPro" id="IPR011335">
    <property type="entry name" value="Restrct_endonuc-II-like"/>
</dbReference>
<dbReference type="PANTHER" id="PTHR35400:SF3">
    <property type="entry name" value="SLL1072 PROTEIN"/>
    <property type="match status" value="1"/>
</dbReference>
<dbReference type="Gene3D" id="3.90.1570.10">
    <property type="entry name" value="tt1808, chain A"/>
    <property type="match status" value="1"/>
</dbReference>
<dbReference type="Proteomes" id="UP001499987">
    <property type="component" value="Unassembled WGS sequence"/>
</dbReference>
<proteinExistence type="predicted"/>
<evidence type="ECO:0000313" key="3">
    <source>
        <dbReference type="Proteomes" id="UP001499987"/>
    </source>
</evidence>
<gene>
    <name evidence="2" type="ORF">GCM10009663_28980</name>
</gene>